<dbReference type="RefSeq" id="WP_205859564.1">
    <property type="nucleotide sequence ID" value="NZ_SAYU02000064.1"/>
</dbReference>
<accession>A0A8T6R6G5</accession>
<sequence>MSVREHELREALRAVAEPVETSADLVGPSLATARRRRARSVAAGVVAALLVVGGAGVAAWPRGGERPAEVPATRTSSAPRPSTVAWAFGDTLHRGALRTTVGDGRVVRTLDDLANGGLLVGTTSPGEDTWRDYLLLDAGGTVTHRLGRGFAVASADGTTVA</sequence>
<feature type="non-terminal residue" evidence="2">
    <location>
        <position position="161"/>
    </location>
</feature>
<dbReference type="Proteomes" id="UP000287866">
    <property type="component" value="Unassembled WGS sequence"/>
</dbReference>
<keyword evidence="1" id="KW-0472">Membrane</keyword>
<gene>
    <name evidence="2" type="ORF">EPD83_016060</name>
</gene>
<keyword evidence="3" id="KW-1185">Reference proteome</keyword>
<dbReference type="EMBL" id="SAYU02000064">
    <property type="protein sequence ID" value="NHA69557.1"/>
    <property type="molecule type" value="Genomic_DNA"/>
</dbReference>
<organism evidence="2 3">
    <name type="scientific">Phycicoccus flavus</name>
    <dbReference type="NCBI Taxonomy" id="2502783"/>
    <lineage>
        <taxon>Bacteria</taxon>
        <taxon>Bacillati</taxon>
        <taxon>Actinomycetota</taxon>
        <taxon>Actinomycetes</taxon>
        <taxon>Micrococcales</taxon>
        <taxon>Intrasporangiaceae</taxon>
        <taxon>Phycicoccus</taxon>
    </lineage>
</organism>
<keyword evidence="1" id="KW-0812">Transmembrane</keyword>
<evidence type="ECO:0000256" key="1">
    <source>
        <dbReference type="SAM" id="Phobius"/>
    </source>
</evidence>
<dbReference type="AlphaFoldDB" id="A0A8T6R6G5"/>
<evidence type="ECO:0000313" key="2">
    <source>
        <dbReference type="EMBL" id="NHA69557.1"/>
    </source>
</evidence>
<comment type="caution">
    <text evidence="2">The sequence shown here is derived from an EMBL/GenBank/DDBJ whole genome shotgun (WGS) entry which is preliminary data.</text>
</comment>
<keyword evidence="1" id="KW-1133">Transmembrane helix</keyword>
<reference evidence="2" key="1">
    <citation type="submission" date="2020-03" db="EMBL/GenBank/DDBJ databases">
        <title>Phycicoccus flavus sp. nov., a novel endophytic actinobacterium isolated from branch of Kandelia candel.</title>
        <authorList>
            <person name="Tuo L."/>
        </authorList>
    </citation>
    <scope>NUCLEOTIDE SEQUENCE</scope>
    <source>
        <strain evidence="2">CMS6Z-2</strain>
    </source>
</reference>
<proteinExistence type="predicted"/>
<evidence type="ECO:0000313" key="3">
    <source>
        <dbReference type="Proteomes" id="UP000287866"/>
    </source>
</evidence>
<name>A0A8T6R6G5_9MICO</name>
<feature type="transmembrane region" description="Helical" evidence="1">
    <location>
        <begin position="41"/>
        <end position="60"/>
    </location>
</feature>
<protein>
    <submittedName>
        <fullName evidence="2">Uncharacterized protein</fullName>
    </submittedName>
</protein>